<dbReference type="Proteomes" id="UP000198854">
    <property type="component" value="Unassembled WGS sequence"/>
</dbReference>
<dbReference type="EMBL" id="FNDD01000043">
    <property type="protein sequence ID" value="SDI00101.1"/>
    <property type="molecule type" value="Genomic_DNA"/>
</dbReference>
<feature type="transmembrane region" description="Helical" evidence="5">
    <location>
        <begin position="117"/>
        <end position="136"/>
    </location>
</feature>
<dbReference type="AlphaFoldDB" id="A0A1G8H0Q5"/>
<name>A0A1G8H0Q5_9VIBR</name>
<keyword evidence="8" id="KW-1185">Reference proteome</keyword>
<evidence type="ECO:0000256" key="1">
    <source>
        <dbReference type="ARBA" id="ARBA00004141"/>
    </source>
</evidence>
<accession>A0A1G8H0Q5</accession>
<evidence type="ECO:0000313" key="8">
    <source>
        <dbReference type="Proteomes" id="UP000198854"/>
    </source>
</evidence>
<protein>
    <submittedName>
        <fullName evidence="7">RDD family protein</fullName>
    </submittedName>
</protein>
<feature type="transmembrane region" description="Helical" evidence="5">
    <location>
        <begin position="55"/>
        <end position="77"/>
    </location>
</feature>
<organism evidence="7 8">
    <name type="scientific">Vibrio xiamenensis</name>
    <dbReference type="NCBI Taxonomy" id="861298"/>
    <lineage>
        <taxon>Bacteria</taxon>
        <taxon>Pseudomonadati</taxon>
        <taxon>Pseudomonadota</taxon>
        <taxon>Gammaproteobacteria</taxon>
        <taxon>Vibrionales</taxon>
        <taxon>Vibrionaceae</taxon>
        <taxon>Vibrio</taxon>
    </lineage>
</organism>
<evidence type="ECO:0000259" key="6">
    <source>
        <dbReference type="Pfam" id="PF06271"/>
    </source>
</evidence>
<dbReference type="RefSeq" id="WP_093279274.1">
    <property type="nucleotide sequence ID" value="NZ_FNDD01000043.1"/>
</dbReference>
<evidence type="ECO:0000313" key="7">
    <source>
        <dbReference type="EMBL" id="SDI00101.1"/>
    </source>
</evidence>
<dbReference type="OrthoDB" id="5868724at2"/>
<dbReference type="GO" id="GO:0016020">
    <property type="term" value="C:membrane"/>
    <property type="evidence" value="ECO:0007669"/>
    <property type="project" value="UniProtKB-SubCell"/>
</dbReference>
<evidence type="ECO:0000256" key="2">
    <source>
        <dbReference type="ARBA" id="ARBA00022692"/>
    </source>
</evidence>
<evidence type="ECO:0000256" key="5">
    <source>
        <dbReference type="SAM" id="Phobius"/>
    </source>
</evidence>
<evidence type="ECO:0000256" key="3">
    <source>
        <dbReference type="ARBA" id="ARBA00022989"/>
    </source>
</evidence>
<keyword evidence="3 5" id="KW-1133">Transmembrane helix</keyword>
<dbReference type="InterPro" id="IPR010432">
    <property type="entry name" value="RDD"/>
</dbReference>
<keyword evidence="4 5" id="KW-0472">Membrane</keyword>
<sequence length="158" mass="17875">MSIKEKFKRTGAFVIDLSIAKMFTQVLVSGVMAFLSIAFKSGGVEKSVAFNDTLALPLLLALYVFILLLFIGIYVGYHWVCYRFVGNSLARYFLGMKVRSVESDSELSLNHYLMREFYKICLTLCTIGLYAAYSAAQYYTFSRSPYHDKKMATTVTLA</sequence>
<dbReference type="STRING" id="861298.SAMN04488136_14316"/>
<feature type="domain" description="RDD" evidence="6">
    <location>
        <begin position="7"/>
        <end position="130"/>
    </location>
</feature>
<dbReference type="Pfam" id="PF06271">
    <property type="entry name" value="RDD"/>
    <property type="match status" value="1"/>
</dbReference>
<reference evidence="7 8" key="1">
    <citation type="submission" date="2016-10" db="EMBL/GenBank/DDBJ databases">
        <authorList>
            <person name="de Groot N.N."/>
        </authorList>
    </citation>
    <scope>NUCLEOTIDE SEQUENCE [LARGE SCALE GENOMIC DNA]</scope>
    <source>
        <strain evidence="7 8">CGMCC 1.10228</strain>
    </source>
</reference>
<keyword evidence="2 5" id="KW-0812">Transmembrane</keyword>
<comment type="subcellular location">
    <subcellularLocation>
        <location evidence="1">Membrane</location>
        <topology evidence="1">Multi-pass membrane protein</topology>
    </subcellularLocation>
</comment>
<feature type="transmembrane region" description="Helical" evidence="5">
    <location>
        <begin position="12"/>
        <end position="35"/>
    </location>
</feature>
<evidence type="ECO:0000256" key="4">
    <source>
        <dbReference type="ARBA" id="ARBA00023136"/>
    </source>
</evidence>
<gene>
    <name evidence="7" type="ORF">SAMN04488136_14316</name>
</gene>
<proteinExistence type="predicted"/>